<proteinExistence type="predicted"/>
<dbReference type="STRING" id="1121442.SAMN02745702_02478"/>
<dbReference type="Pfam" id="PF00534">
    <property type="entry name" value="Glycos_transf_1"/>
    <property type="match status" value="1"/>
</dbReference>
<dbReference type="PANTHER" id="PTHR45947">
    <property type="entry name" value="SULFOQUINOVOSYL TRANSFERASE SQD2"/>
    <property type="match status" value="1"/>
</dbReference>
<evidence type="ECO:0000313" key="3">
    <source>
        <dbReference type="Proteomes" id="UP000189733"/>
    </source>
</evidence>
<sequence length="408" mass="45213">MARKLAYLSSEYPGISHTFIHREIGVLRERGVEVHTASIRYPAHLGVMTRAEKKEAEQTLYIKDGGVKQALRAQWELLRTSSWAWLRLLVAGLSAGWEGTRCPMKGLYYFAEAVVLLCWMKKHGMTHVHVHFANPAATVAMIAAESGQIEYSISVHGPDIFYNIDQNLLPKKVEKARFIRSISHYCSSQLKRIVEREHWDKISIHRCGVDGDAFAPRPVPEEQPAHIVCVGRLVPAKGQHILVDALAKLKEQNVEFRASFVGGGPDKPSLEKAVERYGLSDQVIFTGAVGQDRVRELYRSAHLFVLPSFAEGVPVVLMEAMAMEIPCVSTQITGIGELIRTGTSGILVSPSDVEALAEAMLKLIQHPDRAAKMGAAGRRAVLRHYDLDKNAGALADHFEELLGAEETR</sequence>
<dbReference type="RefSeq" id="WP_078685815.1">
    <property type="nucleotide sequence ID" value="NZ_FUYA01000009.1"/>
</dbReference>
<dbReference type="EMBL" id="FUYA01000009">
    <property type="protein sequence ID" value="SKA79037.1"/>
    <property type="molecule type" value="Genomic_DNA"/>
</dbReference>
<gene>
    <name evidence="2" type="ORF">SAMN02745702_02478</name>
</gene>
<keyword evidence="3" id="KW-1185">Reference proteome</keyword>
<dbReference type="Proteomes" id="UP000189733">
    <property type="component" value="Unassembled WGS sequence"/>
</dbReference>
<organism evidence="2 3">
    <name type="scientific">Desulfobaculum bizertense DSM 18034</name>
    <dbReference type="NCBI Taxonomy" id="1121442"/>
    <lineage>
        <taxon>Bacteria</taxon>
        <taxon>Pseudomonadati</taxon>
        <taxon>Thermodesulfobacteriota</taxon>
        <taxon>Desulfovibrionia</taxon>
        <taxon>Desulfovibrionales</taxon>
        <taxon>Desulfovibrionaceae</taxon>
        <taxon>Desulfobaculum</taxon>
    </lineage>
</organism>
<evidence type="ECO:0000313" key="2">
    <source>
        <dbReference type="EMBL" id="SKA79037.1"/>
    </source>
</evidence>
<protein>
    <submittedName>
        <fullName evidence="2">Glycosyltransferase involved in cell wall bisynthesis</fullName>
    </submittedName>
</protein>
<accession>A0A1T4WPJ9</accession>
<dbReference type="PANTHER" id="PTHR45947:SF15">
    <property type="entry name" value="TEICHURONIC ACID BIOSYNTHESIS GLYCOSYLTRANSFERASE TUAC-RELATED"/>
    <property type="match status" value="1"/>
</dbReference>
<feature type="domain" description="Glycosyl transferase family 1" evidence="1">
    <location>
        <begin position="221"/>
        <end position="379"/>
    </location>
</feature>
<dbReference type="InterPro" id="IPR001296">
    <property type="entry name" value="Glyco_trans_1"/>
</dbReference>
<name>A0A1T4WPJ9_9BACT</name>
<dbReference type="SUPFAM" id="SSF53756">
    <property type="entry name" value="UDP-Glycosyltransferase/glycogen phosphorylase"/>
    <property type="match status" value="1"/>
</dbReference>
<reference evidence="2 3" key="1">
    <citation type="submission" date="2017-02" db="EMBL/GenBank/DDBJ databases">
        <authorList>
            <person name="Peterson S.W."/>
        </authorList>
    </citation>
    <scope>NUCLEOTIDE SEQUENCE [LARGE SCALE GENOMIC DNA]</scope>
    <source>
        <strain evidence="2 3">DSM 18034</strain>
    </source>
</reference>
<dbReference type="Gene3D" id="3.40.50.2000">
    <property type="entry name" value="Glycogen Phosphorylase B"/>
    <property type="match status" value="2"/>
</dbReference>
<keyword evidence="2" id="KW-0808">Transferase</keyword>
<dbReference type="InterPro" id="IPR050194">
    <property type="entry name" value="Glycosyltransferase_grp1"/>
</dbReference>
<dbReference type="GO" id="GO:0016757">
    <property type="term" value="F:glycosyltransferase activity"/>
    <property type="evidence" value="ECO:0007669"/>
    <property type="project" value="InterPro"/>
</dbReference>
<dbReference type="CDD" id="cd03801">
    <property type="entry name" value="GT4_PimA-like"/>
    <property type="match status" value="1"/>
</dbReference>
<evidence type="ECO:0000259" key="1">
    <source>
        <dbReference type="Pfam" id="PF00534"/>
    </source>
</evidence>
<dbReference type="OrthoDB" id="9802525at2"/>
<dbReference type="AlphaFoldDB" id="A0A1T4WPJ9"/>